<sequence length="114" mass="13294">MKHQLLPPFTSLLLVTLLFPGLSSVWSLKHSGTEDSHDLKEESPREETNRSPLLHHLVKRYLLPRTPPFHEPEPNFKIVNCRRSEGFCQEYCNYMETQVGYCSKKKDPCCLHLN</sequence>
<dbReference type="InterPro" id="IPR001855">
    <property type="entry name" value="Defensin_beta-like"/>
</dbReference>
<evidence type="ECO:0000256" key="1">
    <source>
        <dbReference type="ARBA" id="ARBA00004613"/>
    </source>
</evidence>
<dbReference type="InterPro" id="IPR007988">
    <property type="entry name" value="Sperm_Ag_11A_B"/>
</dbReference>
<name>A0A8C0W068_CASCN</name>
<evidence type="ECO:0000256" key="9">
    <source>
        <dbReference type="SAM" id="SignalP"/>
    </source>
</evidence>
<feature type="domain" description="Beta-defensin-like" evidence="10">
    <location>
        <begin position="79"/>
        <end position="110"/>
    </location>
</feature>
<evidence type="ECO:0000256" key="2">
    <source>
        <dbReference type="ARBA" id="ARBA00022525"/>
    </source>
</evidence>
<feature type="compositionally biased region" description="Basic and acidic residues" evidence="8">
    <location>
        <begin position="31"/>
        <end position="49"/>
    </location>
</feature>
<keyword evidence="6" id="KW-0044">Antibiotic</keyword>
<evidence type="ECO:0000313" key="13">
    <source>
        <dbReference type="RefSeq" id="XP_020006990.1"/>
    </source>
</evidence>
<dbReference type="Pfam" id="PF00711">
    <property type="entry name" value="Defensin_beta"/>
    <property type="match status" value="1"/>
</dbReference>
<evidence type="ECO:0000313" key="12">
    <source>
        <dbReference type="Proteomes" id="UP001732720"/>
    </source>
</evidence>
<organism evidence="11">
    <name type="scientific">Castor canadensis</name>
    <name type="common">American beaver</name>
    <dbReference type="NCBI Taxonomy" id="51338"/>
    <lineage>
        <taxon>Eukaryota</taxon>
        <taxon>Metazoa</taxon>
        <taxon>Chordata</taxon>
        <taxon>Craniata</taxon>
        <taxon>Vertebrata</taxon>
        <taxon>Euteleostomi</taxon>
        <taxon>Mammalia</taxon>
        <taxon>Eutheria</taxon>
        <taxon>Euarchontoglires</taxon>
        <taxon>Glires</taxon>
        <taxon>Rodentia</taxon>
        <taxon>Castorimorpha</taxon>
        <taxon>Castoridae</taxon>
        <taxon>Castor</taxon>
    </lineage>
</organism>
<evidence type="ECO:0000313" key="11">
    <source>
        <dbReference type="Ensembl" id="ENSCCNP00000001843.1"/>
    </source>
</evidence>
<dbReference type="GO" id="GO:0061844">
    <property type="term" value="P:antimicrobial humoral immune response mediated by antimicrobial peptide"/>
    <property type="evidence" value="ECO:0007669"/>
    <property type="project" value="TreeGrafter"/>
</dbReference>
<comment type="subcellular location">
    <subcellularLocation>
        <location evidence="1">Secreted</location>
    </subcellularLocation>
</comment>
<accession>A0A8C0W068</accession>
<dbReference type="Ensembl" id="ENSCCNT00000002462.1">
    <property type="protein sequence ID" value="ENSCCNP00000001843.1"/>
    <property type="gene ID" value="ENSCCNG00000002056.1"/>
</dbReference>
<dbReference type="Proteomes" id="UP001732720">
    <property type="component" value="Chromosome 14"/>
</dbReference>
<dbReference type="PANTHER" id="PTHR14081:SF1">
    <property type="entry name" value="SPERM-ASSOCIATED ANTIGEN 11A-RELATED"/>
    <property type="match status" value="1"/>
</dbReference>
<dbReference type="Pfam" id="PF05324">
    <property type="entry name" value="Sperm_Ag_HE2"/>
    <property type="match status" value="1"/>
</dbReference>
<keyword evidence="12" id="KW-1185">Reference proteome</keyword>
<evidence type="ECO:0000256" key="3">
    <source>
        <dbReference type="ARBA" id="ARBA00022529"/>
    </source>
</evidence>
<feature type="region of interest" description="Disordered" evidence="8">
    <location>
        <begin position="30"/>
        <end position="52"/>
    </location>
</feature>
<feature type="chain" id="PRO_5044674205" evidence="9">
    <location>
        <begin position="28"/>
        <end position="114"/>
    </location>
</feature>
<evidence type="ECO:0000256" key="6">
    <source>
        <dbReference type="ARBA" id="ARBA00023022"/>
    </source>
</evidence>
<dbReference type="RefSeq" id="XP_020006990.1">
    <property type="nucleotide sequence ID" value="XM_020151401.1"/>
</dbReference>
<keyword evidence="5" id="KW-0211">Defensin</keyword>
<comment type="function">
    <text evidence="7">Has antimicrobial activity against E.coli. Plays a role in the defense response in the male reproductive tract, contributing to sperm maturation, storage and protection.</text>
</comment>
<dbReference type="AlphaFoldDB" id="A0A8C0W068"/>
<evidence type="ECO:0000256" key="5">
    <source>
        <dbReference type="ARBA" id="ARBA00022940"/>
    </source>
</evidence>
<reference evidence="13" key="2">
    <citation type="submission" date="2025-04" db="UniProtKB">
        <authorList>
            <consortium name="RefSeq"/>
        </authorList>
    </citation>
    <scope>IDENTIFICATION</scope>
    <source>
        <tissue evidence="13">Leukocyte</tissue>
    </source>
</reference>
<reference evidence="11" key="1">
    <citation type="submission" date="2023-09" db="UniProtKB">
        <authorList>
            <consortium name="Ensembl"/>
        </authorList>
    </citation>
    <scope>IDENTIFICATION</scope>
</reference>
<dbReference type="OrthoDB" id="9535762at2759"/>
<protein>
    <submittedName>
        <fullName evidence="13">Sperm-associated antigen 11-like</fullName>
    </submittedName>
</protein>
<dbReference type="PANTHER" id="PTHR14081">
    <property type="entry name" value="SPERM-ASSOCIATED ANTIGEN 11A-RELATED-RELATED"/>
    <property type="match status" value="1"/>
</dbReference>
<dbReference type="GO" id="GO:0042742">
    <property type="term" value="P:defense response to bacterium"/>
    <property type="evidence" value="ECO:0007669"/>
    <property type="project" value="UniProtKB-KW"/>
</dbReference>
<evidence type="ECO:0000256" key="7">
    <source>
        <dbReference type="ARBA" id="ARBA00045473"/>
    </source>
</evidence>
<keyword evidence="4 9" id="KW-0732">Signal</keyword>
<evidence type="ECO:0000256" key="4">
    <source>
        <dbReference type="ARBA" id="ARBA00022729"/>
    </source>
</evidence>
<feature type="signal peptide" evidence="9">
    <location>
        <begin position="1"/>
        <end position="27"/>
    </location>
</feature>
<dbReference type="GeneID" id="109674447"/>
<dbReference type="GO" id="GO:0005576">
    <property type="term" value="C:extracellular region"/>
    <property type="evidence" value="ECO:0007669"/>
    <property type="project" value="UniProtKB-SubCell"/>
</dbReference>
<gene>
    <name evidence="11 13" type="primary">LOC109674447</name>
</gene>
<keyword evidence="2" id="KW-0964">Secreted</keyword>
<evidence type="ECO:0000256" key="8">
    <source>
        <dbReference type="SAM" id="MobiDB-lite"/>
    </source>
</evidence>
<evidence type="ECO:0000259" key="10">
    <source>
        <dbReference type="Pfam" id="PF00711"/>
    </source>
</evidence>
<proteinExistence type="predicted"/>
<dbReference type="SUPFAM" id="SSF57392">
    <property type="entry name" value="Defensin-like"/>
    <property type="match status" value="1"/>
</dbReference>
<keyword evidence="3" id="KW-0929">Antimicrobial</keyword>
<dbReference type="KEGG" id="ccan:109674447"/>